<dbReference type="Proteomes" id="UP000054279">
    <property type="component" value="Unassembled WGS sequence"/>
</dbReference>
<dbReference type="GO" id="GO:0004190">
    <property type="term" value="F:aspartic-type endopeptidase activity"/>
    <property type="evidence" value="ECO:0007669"/>
    <property type="project" value="UniProtKB-KW"/>
</dbReference>
<dbReference type="PANTHER" id="PTHR47966:SF51">
    <property type="entry name" value="BETA-SITE APP-CLEAVING ENZYME, ISOFORM A-RELATED"/>
    <property type="match status" value="1"/>
</dbReference>
<dbReference type="GO" id="GO:0006508">
    <property type="term" value="P:proteolysis"/>
    <property type="evidence" value="ECO:0007669"/>
    <property type="project" value="UniProtKB-KW"/>
</dbReference>
<reference evidence="8 9" key="1">
    <citation type="submission" date="2014-06" db="EMBL/GenBank/DDBJ databases">
        <title>Evolutionary Origins and Diversification of the Mycorrhizal Mutualists.</title>
        <authorList>
            <consortium name="DOE Joint Genome Institute"/>
            <consortium name="Mycorrhizal Genomics Consortium"/>
            <person name="Kohler A."/>
            <person name="Kuo A."/>
            <person name="Nagy L.G."/>
            <person name="Floudas D."/>
            <person name="Copeland A."/>
            <person name="Barry K.W."/>
            <person name="Cichocki N."/>
            <person name="Veneault-Fourrey C."/>
            <person name="LaButti K."/>
            <person name="Lindquist E.A."/>
            <person name="Lipzen A."/>
            <person name="Lundell T."/>
            <person name="Morin E."/>
            <person name="Murat C."/>
            <person name="Riley R."/>
            <person name="Ohm R."/>
            <person name="Sun H."/>
            <person name="Tunlid A."/>
            <person name="Henrissat B."/>
            <person name="Grigoriev I.V."/>
            <person name="Hibbett D.S."/>
            <person name="Martin F."/>
        </authorList>
    </citation>
    <scope>NUCLEOTIDE SEQUENCE [LARGE SCALE GENOMIC DNA]</scope>
    <source>
        <strain evidence="8 9">SS14</strain>
    </source>
</reference>
<keyword evidence="6" id="KW-0732">Signal</keyword>
<dbReference type="AlphaFoldDB" id="A0A0C9VIV6"/>
<evidence type="ECO:0000313" key="9">
    <source>
        <dbReference type="Proteomes" id="UP000054279"/>
    </source>
</evidence>
<keyword evidence="9" id="KW-1185">Reference proteome</keyword>
<dbReference type="InterPro" id="IPR001969">
    <property type="entry name" value="Aspartic_peptidase_AS"/>
</dbReference>
<name>A0A0C9VIV6_SPHS4</name>
<feature type="domain" description="Peptidase A1" evidence="7">
    <location>
        <begin position="108"/>
        <end position="416"/>
    </location>
</feature>
<evidence type="ECO:0000256" key="6">
    <source>
        <dbReference type="SAM" id="SignalP"/>
    </source>
</evidence>
<dbReference type="PROSITE" id="PS00141">
    <property type="entry name" value="ASP_PROTEASE"/>
    <property type="match status" value="1"/>
</dbReference>
<keyword evidence="5" id="KW-0378">Hydrolase</keyword>
<sequence length="419" mass="44939">MFFQPLTLGLTVSLLAAATPVEHDVARSVPLPKRASLTTSEGVFNHDLAILQSIATRKQNLINLKKNVGLQAFNEGAEIKPLAQIPSGLQARSHGFEPLADEESDSEWAGTIEVGTPGRSFLIDFDTGSSDLWVPSFNCTSTVCRTKRKYTPSSSETSAAKQGTFSIEYDDGSNVSGPIFSDTVTVAGVKAVNQIFSAVTTLSSSFQDDPIDGLLGMAFPQLSELNANPFFNTAFLQGAVRYNLFAFKLASTGSALDLGNTNPDHFNEPIEFHNLSSESGFWQIGGAAIHTDQATPIKGFQTVIDSGTTIMYGPPDAVKRFYAEIPGATLFDSDNGIYSFPCSSDPRVAFSWGGKKWDVTADNFNLGQTESGSSECVGAIAAEDIGLGSDVWLLGDSFMKNVYTVFFFDRNAVGFAELA</sequence>
<dbReference type="Gene3D" id="2.40.70.10">
    <property type="entry name" value="Acid Proteases"/>
    <property type="match status" value="2"/>
</dbReference>
<comment type="similarity">
    <text evidence="1 5">Belongs to the peptidase A1 family.</text>
</comment>
<dbReference type="InterPro" id="IPR021109">
    <property type="entry name" value="Peptidase_aspartic_dom_sf"/>
</dbReference>
<evidence type="ECO:0000259" key="7">
    <source>
        <dbReference type="PROSITE" id="PS51767"/>
    </source>
</evidence>
<evidence type="ECO:0000256" key="3">
    <source>
        <dbReference type="PIRSR" id="PIRSR601461-1"/>
    </source>
</evidence>
<feature type="disulfide bond" evidence="4">
    <location>
        <begin position="139"/>
        <end position="144"/>
    </location>
</feature>
<keyword evidence="2 5" id="KW-0064">Aspartyl protease</keyword>
<dbReference type="HOGENOM" id="CLU_013253_1_0_1"/>
<dbReference type="PANTHER" id="PTHR47966">
    <property type="entry name" value="BETA-SITE APP-CLEAVING ENZYME, ISOFORM A-RELATED"/>
    <property type="match status" value="1"/>
</dbReference>
<feature type="active site" evidence="3">
    <location>
        <position position="305"/>
    </location>
</feature>
<accession>A0A0C9VIV6</accession>
<feature type="signal peptide" evidence="6">
    <location>
        <begin position="1"/>
        <end position="17"/>
    </location>
</feature>
<dbReference type="InterPro" id="IPR001461">
    <property type="entry name" value="Aspartic_peptidase_A1"/>
</dbReference>
<keyword evidence="5" id="KW-0645">Protease</keyword>
<dbReference type="EMBL" id="KN837137">
    <property type="protein sequence ID" value="KIJ41452.1"/>
    <property type="molecule type" value="Genomic_DNA"/>
</dbReference>
<dbReference type="Pfam" id="PF00026">
    <property type="entry name" value="Asp"/>
    <property type="match status" value="1"/>
</dbReference>
<evidence type="ECO:0000256" key="2">
    <source>
        <dbReference type="ARBA" id="ARBA00022750"/>
    </source>
</evidence>
<keyword evidence="4" id="KW-1015">Disulfide bond</keyword>
<dbReference type="OrthoDB" id="15189at2759"/>
<feature type="active site" evidence="3">
    <location>
        <position position="126"/>
    </location>
</feature>
<dbReference type="PROSITE" id="PS51767">
    <property type="entry name" value="PEPTIDASE_A1"/>
    <property type="match status" value="1"/>
</dbReference>
<organism evidence="8 9">
    <name type="scientific">Sphaerobolus stellatus (strain SS14)</name>
    <dbReference type="NCBI Taxonomy" id="990650"/>
    <lineage>
        <taxon>Eukaryota</taxon>
        <taxon>Fungi</taxon>
        <taxon>Dikarya</taxon>
        <taxon>Basidiomycota</taxon>
        <taxon>Agaricomycotina</taxon>
        <taxon>Agaricomycetes</taxon>
        <taxon>Phallomycetidae</taxon>
        <taxon>Geastrales</taxon>
        <taxon>Sphaerobolaceae</taxon>
        <taxon>Sphaerobolus</taxon>
    </lineage>
</organism>
<evidence type="ECO:0000256" key="4">
    <source>
        <dbReference type="PIRSR" id="PIRSR601461-2"/>
    </source>
</evidence>
<dbReference type="PRINTS" id="PR00792">
    <property type="entry name" value="PEPSIN"/>
</dbReference>
<evidence type="ECO:0000256" key="1">
    <source>
        <dbReference type="ARBA" id="ARBA00007447"/>
    </source>
</evidence>
<gene>
    <name evidence="8" type="ORF">M422DRAFT_172297</name>
</gene>
<evidence type="ECO:0000256" key="5">
    <source>
        <dbReference type="RuleBase" id="RU000454"/>
    </source>
</evidence>
<feature type="chain" id="PRO_5002215129" description="Peptidase A1 domain-containing protein" evidence="6">
    <location>
        <begin position="18"/>
        <end position="419"/>
    </location>
</feature>
<dbReference type="FunFam" id="2.40.70.10:FF:000008">
    <property type="entry name" value="Cathepsin D"/>
    <property type="match status" value="1"/>
</dbReference>
<dbReference type="SUPFAM" id="SSF50630">
    <property type="entry name" value="Acid proteases"/>
    <property type="match status" value="1"/>
</dbReference>
<protein>
    <recommendedName>
        <fullName evidence="7">Peptidase A1 domain-containing protein</fullName>
    </recommendedName>
</protein>
<proteinExistence type="inferred from homology"/>
<dbReference type="CDD" id="cd05471">
    <property type="entry name" value="pepsin_like"/>
    <property type="match status" value="1"/>
</dbReference>
<dbReference type="InterPro" id="IPR033121">
    <property type="entry name" value="PEPTIDASE_A1"/>
</dbReference>
<evidence type="ECO:0000313" key="8">
    <source>
        <dbReference type="EMBL" id="KIJ41452.1"/>
    </source>
</evidence>
<dbReference type="InterPro" id="IPR034164">
    <property type="entry name" value="Pepsin-like_dom"/>
</dbReference>